<dbReference type="InterPro" id="IPR023828">
    <property type="entry name" value="Peptidase_S8_Ser-AS"/>
</dbReference>
<protein>
    <recommendedName>
        <fullName evidence="5">Peptidase S8/S53 domain-containing protein</fullName>
    </recommendedName>
</protein>
<dbReference type="InterPro" id="IPR015500">
    <property type="entry name" value="Peptidase_S8_subtilisin-rel"/>
</dbReference>
<dbReference type="Gene3D" id="3.40.50.200">
    <property type="entry name" value="Peptidase S8/S53 domain"/>
    <property type="match status" value="1"/>
</dbReference>
<keyword evidence="4" id="KW-0732">Signal</keyword>
<keyword evidence="2" id="KW-0378">Hydrolase</keyword>
<evidence type="ECO:0000259" key="5">
    <source>
        <dbReference type="Pfam" id="PF00082"/>
    </source>
</evidence>
<dbReference type="HOGENOM" id="CLU_315622_0_0_3"/>
<keyword evidence="3" id="KW-0720">Serine protease</keyword>
<accession>U5QHS5</accession>
<evidence type="ECO:0000256" key="4">
    <source>
        <dbReference type="SAM" id="SignalP"/>
    </source>
</evidence>
<dbReference type="eggNOG" id="COG1404">
    <property type="taxonomic scope" value="Bacteria"/>
</dbReference>
<dbReference type="Pfam" id="PF00082">
    <property type="entry name" value="Peptidase_S8"/>
    <property type="match status" value="1"/>
</dbReference>
<feature type="chain" id="PRO_5004664089" description="Peptidase S8/S53 domain-containing protein" evidence="4">
    <location>
        <begin position="26"/>
        <end position="778"/>
    </location>
</feature>
<dbReference type="STRING" id="1183438.GKIL_0969"/>
<dbReference type="Proteomes" id="UP000017396">
    <property type="component" value="Chromosome"/>
</dbReference>
<dbReference type="SUPFAM" id="SSF52743">
    <property type="entry name" value="Subtilisin-like"/>
    <property type="match status" value="1"/>
</dbReference>
<feature type="signal peptide" evidence="4">
    <location>
        <begin position="1"/>
        <end position="25"/>
    </location>
</feature>
<dbReference type="KEGG" id="glj:GKIL_0969"/>
<organism evidence="6 7">
    <name type="scientific">Gloeobacter kilaueensis (strain ATCC BAA-2537 / CCAP 1431/1 / ULC 316 / JS1)</name>
    <dbReference type="NCBI Taxonomy" id="1183438"/>
    <lineage>
        <taxon>Bacteria</taxon>
        <taxon>Bacillati</taxon>
        <taxon>Cyanobacteriota</taxon>
        <taxon>Cyanophyceae</taxon>
        <taxon>Gloeobacterales</taxon>
        <taxon>Gloeobacteraceae</taxon>
        <taxon>Gloeobacter</taxon>
    </lineage>
</organism>
<name>U5QHS5_GLOK1</name>
<proteinExistence type="predicted"/>
<dbReference type="InterPro" id="IPR036852">
    <property type="entry name" value="Peptidase_S8/S53_dom_sf"/>
</dbReference>
<keyword evidence="1" id="KW-0645">Protease</keyword>
<dbReference type="GO" id="GO:0006508">
    <property type="term" value="P:proteolysis"/>
    <property type="evidence" value="ECO:0007669"/>
    <property type="project" value="UniProtKB-KW"/>
</dbReference>
<dbReference type="InterPro" id="IPR000209">
    <property type="entry name" value="Peptidase_S8/S53_dom"/>
</dbReference>
<dbReference type="EMBL" id="CP003587">
    <property type="protein sequence ID" value="AGY57215.1"/>
    <property type="molecule type" value="Genomic_DNA"/>
</dbReference>
<keyword evidence="7" id="KW-1185">Reference proteome</keyword>
<evidence type="ECO:0000256" key="3">
    <source>
        <dbReference type="ARBA" id="ARBA00022825"/>
    </source>
</evidence>
<evidence type="ECO:0000256" key="1">
    <source>
        <dbReference type="ARBA" id="ARBA00022670"/>
    </source>
</evidence>
<dbReference type="AlphaFoldDB" id="U5QHS5"/>
<dbReference type="GO" id="GO:0004252">
    <property type="term" value="F:serine-type endopeptidase activity"/>
    <property type="evidence" value="ECO:0007669"/>
    <property type="project" value="InterPro"/>
</dbReference>
<feature type="domain" description="Peptidase S8/S53" evidence="5">
    <location>
        <begin position="392"/>
        <end position="611"/>
    </location>
</feature>
<gene>
    <name evidence="6" type="ORF">GKIL_0969</name>
</gene>
<dbReference type="PRINTS" id="PR00723">
    <property type="entry name" value="SUBTILISIN"/>
</dbReference>
<evidence type="ECO:0000313" key="7">
    <source>
        <dbReference type="Proteomes" id="UP000017396"/>
    </source>
</evidence>
<dbReference type="PATRIC" id="fig|1183438.3.peg.963"/>
<dbReference type="PROSITE" id="PS00138">
    <property type="entry name" value="SUBTILASE_SER"/>
    <property type="match status" value="1"/>
</dbReference>
<reference evidence="6 7" key="1">
    <citation type="journal article" date="2013" name="PLoS ONE">
        <title>Cultivation and Complete Genome Sequencing of Gloeobacter kilaueensis sp. nov., from a Lava Cave in Kilauea Caldera, Hawai'i.</title>
        <authorList>
            <person name="Saw J.H."/>
            <person name="Schatz M."/>
            <person name="Brown M.V."/>
            <person name="Kunkel D.D."/>
            <person name="Foster J.S."/>
            <person name="Shick H."/>
            <person name="Christensen S."/>
            <person name="Hou S."/>
            <person name="Wan X."/>
            <person name="Donachie S.P."/>
        </authorList>
    </citation>
    <scope>NUCLEOTIDE SEQUENCE [LARGE SCALE GENOMIC DNA]</scope>
    <source>
        <strain evidence="7">JS</strain>
    </source>
</reference>
<evidence type="ECO:0000313" key="6">
    <source>
        <dbReference type="EMBL" id="AGY57215.1"/>
    </source>
</evidence>
<evidence type="ECO:0000256" key="2">
    <source>
        <dbReference type="ARBA" id="ARBA00022801"/>
    </source>
</evidence>
<sequence length="778" mass="80082">MKSIHSRYLPLALLAACLGVSPVWSQTTSVPDNLGLGLRELAQSYLSAPDTYRQLRAGKRLQLKGDRALVEIYANGRLPLSKLQQALEQLGVEVVATNPTYRSGVIAAYLPLVRAAEAGRLSGVGAVNLALKPVRNVGATTSQGVVALKVDQVNAAGITGAGITVGVMSDSYNTNTTAATRATQDVATGDLPNLTNTTANSPGVKFLIDSPGGTDEGRGMAQIVHDLAPDADLCFATANSTPTQFAANIRTLRTNPACNADVIADDIIYLNEPMFSDGPIAQAVDDVVTSSTLAGKKVAYFSSAGNRGKGFASDFRPVSDNVARTRIDPADTTINLATIPSSVNTKGGFHDFDPSSKVDISQTITSSGDTGTIVFQWDDPFDVTGGGVTTDYNILVFNSQGNYVANLSGVANNFSTNEPIEIPSRDLAADTTYRIVIAKSNATRAPGVPQQATRLRYVVFGGTLNAEYNDAVGSFVSTYGHNSAASGNGVAAYQYDDTFGPPPYAPVLESYSSPGPVTIAFDAAGNRLATPQTRNKPDIAAVDCVNTTFFPPGPLSSTDLEGDGFPNFCGTSAAAPHAAAVAALLLQKAGGPGAISADAIRTALQSTAPARDIDPLFSKAVAGPVTVTGNGGSSTDPNFFRVSLSGRGLTLTSLTIDLTPAGLVFDPSASGGFPLTTGTVSGATLPSITSAGPTAPTPTLNLTFASFDSGDKLNFGIDRDLATGGFGNSADSLGNATITAVTSRGTFTGTFVNQFGTGYSVYDGFGLLDAQAAAAQVP</sequence>
<dbReference type="RefSeq" id="WP_023172278.1">
    <property type="nucleotide sequence ID" value="NC_022600.1"/>
</dbReference>
<dbReference type="OrthoDB" id="9813435at2"/>